<proteinExistence type="predicted"/>
<feature type="transmembrane region" description="Helical" evidence="2">
    <location>
        <begin position="191"/>
        <end position="208"/>
    </location>
</feature>
<gene>
    <name evidence="3" type="ORF">RFI_28663</name>
</gene>
<keyword evidence="2" id="KW-0472">Membrane</keyword>
<comment type="caution">
    <text evidence="3">The sequence shown here is derived from an EMBL/GenBank/DDBJ whole genome shotgun (WGS) entry which is preliminary data.</text>
</comment>
<sequence length="229" mass="27369">MEKFKNEDALKDLKKSYLRLLFLEFIAKEKYLQTQQENKKKKKENDTTITSVTRKTSEQDKVDSTNKSKCKKKNGHGDRDRDKEKEKEKERKKQKERRKENKKSRSRSKRNRHTSNEQANKKNADTGRWEDKFEKNFESNSNEDNALENIEGKDSRNLLRQVVENDKGNFVVCVPNQRWNKALTEELRIEFVFYFLFLSFLTLFYFVLKFGGKISDNPQFFTCTCFALE</sequence>
<name>X6M6S3_RETFI</name>
<accession>X6M6S3</accession>
<feature type="compositionally biased region" description="Basic and acidic residues" evidence="1">
    <location>
        <begin position="119"/>
        <end position="129"/>
    </location>
</feature>
<evidence type="ECO:0000256" key="2">
    <source>
        <dbReference type="SAM" id="Phobius"/>
    </source>
</evidence>
<feature type="compositionally biased region" description="Basic and acidic residues" evidence="1">
    <location>
        <begin position="55"/>
        <end position="66"/>
    </location>
</feature>
<keyword evidence="4" id="KW-1185">Reference proteome</keyword>
<feature type="compositionally biased region" description="Basic and acidic residues" evidence="1">
    <location>
        <begin position="75"/>
        <end position="99"/>
    </location>
</feature>
<feature type="region of interest" description="Disordered" evidence="1">
    <location>
        <begin position="34"/>
        <end position="129"/>
    </location>
</feature>
<feature type="compositionally biased region" description="Basic residues" evidence="1">
    <location>
        <begin position="100"/>
        <end position="113"/>
    </location>
</feature>
<dbReference type="EMBL" id="ASPP01024763">
    <property type="protein sequence ID" value="ETO08725.1"/>
    <property type="molecule type" value="Genomic_DNA"/>
</dbReference>
<keyword evidence="2" id="KW-1133">Transmembrane helix</keyword>
<evidence type="ECO:0000313" key="4">
    <source>
        <dbReference type="Proteomes" id="UP000023152"/>
    </source>
</evidence>
<organism evidence="3 4">
    <name type="scientific">Reticulomyxa filosa</name>
    <dbReference type="NCBI Taxonomy" id="46433"/>
    <lineage>
        <taxon>Eukaryota</taxon>
        <taxon>Sar</taxon>
        <taxon>Rhizaria</taxon>
        <taxon>Retaria</taxon>
        <taxon>Foraminifera</taxon>
        <taxon>Monothalamids</taxon>
        <taxon>Reticulomyxidae</taxon>
        <taxon>Reticulomyxa</taxon>
    </lineage>
</organism>
<protein>
    <submittedName>
        <fullName evidence="3">Uncharacterized protein</fullName>
    </submittedName>
</protein>
<evidence type="ECO:0000313" key="3">
    <source>
        <dbReference type="EMBL" id="ETO08725.1"/>
    </source>
</evidence>
<evidence type="ECO:0000256" key="1">
    <source>
        <dbReference type="SAM" id="MobiDB-lite"/>
    </source>
</evidence>
<dbReference type="AlphaFoldDB" id="X6M6S3"/>
<keyword evidence="2" id="KW-0812">Transmembrane</keyword>
<reference evidence="3 4" key="1">
    <citation type="journal article" date="2013" name="Curr. Biol.">
        <title>The Genome of the Foraminiferan Reticulomyxa filosa.</title>
        <authorList>
            <person name="Glockner G."/>
            <person name="Hulsmann N."/>
            <person name="Schleicher M."/>
            <person name="Noegel A.A."/>
            <person name="Eichinger L."/>
            <person name="Gallinger C."/>
            <person name="Pawlowski J."/>
            <person name="Sierra R."/>
            <person name="Euteneuer U."/>
            <person name="Pillet L."/>
            <person name="Moustafa A."/>
            <person name="Platzer M."/>
            <person name="Groth M."/>
            <person name="Szafranski K."/>
            <person name="Schliwa M."/>
        </authorList>
    </citation>
    <scope>NUCLEOTIDE SEQUENCE [LARGE SCALE GENOMIC DNA]</scope>
</reference>
<dbReference type="Proteomes" id="UP000023152">
    <property type="component" value="Unassembled WGS sequence"/>
</dbReference>